<name>A0A3M7T2S7_BRAPC</name>
<sequence>MSNIFKYNLLNDRSNIDRIKLEYKVSRLINELDFEIILAKFDQTFQIIENGTGFRGNLKKIFNLKYRLRQLTSQNLINIFFKFNPDPSFSYPISTTIVWNFQLESDIHKQSSRLAI</sequence>
<dbReference type="AlphaFoldDB" id="A0A3M7T2S7"/>
<dbReference type="Proteomes" id="UP000276133">
    <property type="component" value="Unassembled WGS sequence"/>
</dbReference>
<proteinExistence type="predicted"/>
<organism evidence="1 2">
    <name type="scientific">Brachionus plicatilis</name>
    <name type="common">Marine rotifer</name>
    <name type="synonym">Brachionus muelleri</name>
    <dbReference type="NCBI Taxonomy" id="10195"/>
    <lineage>
        <taxon>Eukaryota</taxon>
        <taxon>Metazoa</taxon>
        <taxon>Spiralia</taxon>
        <taxon>Gnathifera</taxon>
        <taxon>Rotifera</taxon>
        <taxon>Eurotatoria</taxon>
        <taxon>Monogononta</taxon>
        <taxon>Pseudotrocha</taxon>
        <taxon>Ploima</taxon>
        <taxon>Brachionidae</taxon>
        <taxon>Brachionus</taxon>
    </lineage>
</organism>
<evidence type="ECO:0000313" key="1">
    <source>
        <dbReference type="EMBL" id="RNA42332.1"/>
    </source>
</evidence>
<comment type="caution">
    <text evidence="1">The sequence shown here is derived from an EMBL/GenBank/DDBJ whole genome shotgun (WGS) entry which is preliminary data.</text>
</comment>
<protein>
    <submittedName>
        <fullName evidence="1">Uncharacterized protein</fullName>
    </submittedName>
</protein>
<dbReference type="EMBL" id="REGN01000382">
    <property type="protein sequence ID" value="RNA42332.1"/>
    <property type="molecule type" value="Genomic_DNA"/>
</dbReference>
<keyword evidence="2" id="KW-1185">Reference proteome</keyword>
<gene>
    <name evidence="1" type="ORF">BpHYR1_040484</name>
</gene>
<accession>A0A3M7T2S7</accession>
<reference evidence="1 2" key="1">
    <citation type="journal article" date="2018" name="Sci. Rep.">
        <title>Genomic signatures of local adaptation to the degree of environmental predictability in rotifers.</title>
        <authorList>
            <person name="Franch-Gras L."/>
            <person name="Hahn C."/>
            <person name="Garcia-Roger E.M."/>
            <person name="Carmona M.J."/>
            <person name="Serra M."/>
            <person name="Gomez A."/>
        </authorList>
    </citation>
    <scope>NUCLEOTIDE SEQUENCE [LARGE SCALE GENOMIC DNA]</scope>
    <source>
        <strain evidence="1">HYR1</strain>
    </source>
</reference>
<evidence type="ECO:0000313" key="2">
    <source>
        <dbReference type="Proteomes" id="UP000276133"/>
    </source>
</evidence>